<dbReference type="RefSeq" id="WP_379231728.1">
    <property type="nucleotide sequence ID" value="NZ_JBHSTE010000001.1"/>
</dbReference>
<dbReference type="Proteomes" id="UP001596233">
    <property type="component" value="Unassembled WGS sequence"/>
</dbReference>
<dbReference type="CDD" id="cd02511">
    <property type="entry name" value="Beta4Glucosyltransferase"/>
    <property type="match status" value="1"/>
</dbReference>
<evidence type="ECO:0000259" key="1">
    <source>
        <dbReference type="Pfam" id="PF00535"/>
    </source>
</evidence>
<dbReference type="InterPro" id="IPR019734">
    <property type="entry name" value="TPR_rpt"/>
</dbReference>
<dbReference type="Gene3D" id="3.90.550.10">
    <property type="entry name" value="Spore Coat Polysaccharide Biosynthesis Protein SpsA, Chain A"/>
    <property type="match status" value="1"/>
</dbReference>
<dbReference type="InterPro" id="IPR011990">
    <property type="entry name" value="TPR-like_helical_dom_sf"/>
</dbReference>
<gene>
    <name evidence="2" type="ORF">ACFP56_01195</name>
</gene>
<dbReference type="EMBL" id="JBHSTE010000001">
    <property type="protein sequence ID" value="MFC6331223.1"/>
    <property type="molecule type" value="Genomic_DNA"/>
</dbReference>
<reference evidence="3" key="1">
    <citation type="journal article" date="2019" name="Int. J. Syst. Evol. Microbiol.">
        <title>The Global Catalogue of Microorganisms (GCM) 10K type strain sequencing project: providing services to taxonomists for standard genome sequencing and annotation.</title>
        <authorList>
            <consortium name="The Broad Institute Genomics Platform"/>
            <consortium name="The Broad Institute Genome Sequencing Center for Infectious Disease"/>
            <person name="Wu L."/>
            <person name="Ma J."/>
        </authorList>
    </citation>
    <scope>NUCLEOTIDE SEQUENCE [LARGE SCALE GENOMIC DNA]</scope>
    <source>
        <strain evidence="3">PCU 280</strain>
    </source>
</reference>
<feature type="domain" description="Glycosyltransferase 2-like" evidence="1">
    <location>
        <begin position="7"/>
        <end position="148"/>
    </location>
</feature>
<keyword evidence="2" id="KW-0328">Glycosyltransferase</keyword>
<sequence>MVLITISLCMIVKNEEDVLARCLESVKDAVDEMIIVDTGSTDRTKEIAASLGAKVYDFEWINHFAAARNFSFKQATCDYILWLDADDVLLPEDLNRLIELKQRDDFNYDTVTMKYHLSFDENGNPTYSYRRNRLVKRSMNFEWFGPVHEYLAVYGASYHSDIAVTHRKVRHASDRNLNIYLARLEQGEEFTPRDQFYFANELRDHARYEEAIKWYDVFLDGKKGWVEDNIAACSRKSFCYAELKQNDLAIRSLLQTLEYTPPRPDFCCQLGNLFLHQNRYSEAIYWYSQALSTSMYTTDMSFHNPATATWLPHLQLTVCYDRIGNTEKAVLHHKQAKELNPKHPSVNYNENYFKNKGVL</sequence>
<dbReference type="PANTHER" id="PTHR43630:SF2">
    <property type="entry name" value="GLYCOSYLTRANSFERASE"/>
    <property type="match status" value="1"/>
</dbReference>
<organism evidence="2 3">
    <name type="scientific">Paenibacillus septentrionalis</name>
    <dbReference type="NCBI Taxonomy" id="429342"/>
    <lineage>
        <taxon>Bacteria</taxon>
        <taxon>Bacillati</taxon>
        <taxon>Bacillota</taxon>
        <taxon>Bacilli</taxon>
        <taxon>Bacillales</taxon>
        <taxon>Paenibacillaceae</taxon>
        <taxon>Paenibacillus</taxon>
    </lineage>
</organism>
<evidence type="ECO:0000313" key="2">
    <source>
        <dbReference type="EMBL" id="MFC6331223.1"/>
    </source>
</evidence>
<dbReference type="PANTHER" id="PTHR43630">
    <property type="entry name" value="POLY-BETA-1,6-N-ACETYL-D-GLUCOSAMINE SYNTHASE"/>
    <property type="match status" value="1"/>
</dbReference>
<accession>A0ABW1V0M4</accession>
<keyword evidence="2" id="KW-0808">Transferase</keyword>
<dbReference type="Pfam" id="PF00535">
    <property type="entry name" value="Glycos_transf_2"/>
    <property type="match status" value="1"/>
</dbReference>
<dbReference type="EC" id="2.4.-.-" evidence="2"/>
<evidence type="ECO:0000313" key="3">
    <source>
        <dbReference type="Proteomes" id="UP001596233"/>
    </source>
</evidence>
<dbReference type="InterPro" id="IPR001173">
    <property type="entry name" value="Glyco_trans_2-like"/>
</dbReference>
<dbReference type="SUPFAM" id="SSF53448">
    <property type="entry name" value="Nucleotide-diphospho-sugar transferases"/>
    <property type="match status" value="1"/>
</dbReference>
<dbReference type="SUPFAM" id="SSF48452">
    <property type="entry name" value="TPR-like"/>
    <property type="match status" value="1"/>
</dbReference>
<name>A0ABW1V0M4_9BACL</name>
<dbReference type="InterPro" id="IPR029044">
    <property type="entry name" value="Nucleotide-diphossugar_trans"/>
</dbReference>
<comment type="caution">
    <text evidence="2">The sequence shown here is derived from an EMBL/GenBank/DDBJ whole genome shotgun (WGS) entry which is preliminary data.</text>
</comment>
<dbReference type="SMART" id="SM00028">
    <property type="entry name" value="TPR"/>
    <property type="match status" value="3"/>
</dbReference>
<dbReference type="Gene3D" id="1.25.40.10">
    <property type="entry name" value="Tetratricopeptide repeat domain"/>
    <property type="match status" value="1"/>
</dbReference>
<keyword evidence="3" id="KW-1185">Reference proteome</keyword>
<dbReference type="GO" id="GO:0016757">
    <property type="term" value="F:glycosyltransferase activity"/>
    <property type="evidence" value="ECO:0007669"/>
    <property type="project" value="UniProtKB-KW"/>
</dbReference>
<protein>
    <submittedName>
        <fullName evidence="2">Glycosyltransferase</fullName>
        <ecNumber evidence="2">2.4.-.-</ecNumber>
    </submittedName>
</protein>
<proteinExistence type="predicted"/>